<evidence type="ECO:0000313" key="7">
    <source>
        <dbReference type="EMBL" id="PNT75007.1"/>
    </source>
</evidence>
<dbReference type="Pfam" id="PF00307">
    <property type="entry name" value="CH"/>
    <property type="match status" value="1"/>
</dbReference>
<proteinExistence type="predicted"/>
<keyword evidence="2" id="KW-0963">Cytoplasm</keyword>
<dbReference type="InterPro" id="IPR027417">
    <property type="entry name" value="P-loop_NTPase"/>
</dbReference>
<dbReference type="ExpressionAtlas" id="A0A2K2DL56">
    <property type="expression patterns" value="baseline and differential"/>
</dbReference>
<sequence length="1246" mass="141391">MNRCELTDPPFRDVSNLRTQKPNPKSPVPLLFTASKTALPGPTPTPLGRRRPRTGAGTPTPVGSRRPLAGAATPLARRLRALELDQSRSARRAECGRERALRAFAASASSWLSLLLRDPSACGCSPAASPTATRAPVAGKRDSLDGARAPGSSPKRHRGRDRCGERRKAMTPAMEVVLRDSLREVCSLDDVKERMDKYMSTDAREEVLVMMCRICKNIDGSRLKMKAHCPIVTDLRLKENAIRIFMCYNPEWLRIGLHIVLGGDCLLQNGLRKQDKEVPFLKLILEKQLFGQLVAPKTSAQNKLVERLHRTGYTEALGNIILKRLFLLVAALDSAKMESAIPLESGIDSLDGGSPPLFCHQSHIKSSRQISRSLGEAMHGEGDLLMHLSSMGYILNYQQLALSEYDFTIGNLFEDLLDGIILCRVVHLLLSDTSIILKVIAPSDTHKKKLHNCTMAIQYIKKAGVPISDADGVTISAEDITNGDKELILSLLWNIFIHMQLPLLANKTSLARELSRLKAPTVEQPVSETKSHMGLLYDWFQVVCEKYDINVETSSKIDRRALNYFINYYLNIGIQRCPPKETFSDCRKELFGYEQETFTDTSSCPTNKMEKVLGDFLQDSPASGILASDILFDEKGAVILIAFLCSHLTSDKRLEQLRNLTNARLDHQSLENKVSAMIISLGKNDVKYQSPQRDNTDNSCTSQERAATIIQTQVREIIAKNKYLKIKKSIAILQGAMRAWSSVIMKSKCKCQTAAFSTRQEAHGNFNRYFTFMLERHRFVRMRRSAIVIQQAVRIWIRGRKRLENIEHFETSFQNEQPVSAQVDFLLCKDVMAARKIQFAYRRYVHERYSRMSAAIKIQSHWRGFTMRMCFTKQVEAIIAIQSVTRHNLCHWAFQQNRGSTIVIQRFARGFLARKRLLGSSLQAYKGTFALDGSQHERYHQRIELKIVVYSILRLQRWWREVLLHRSIRRSVISIQSSRRWRKVMFLESRKRAAIIIQSHVRCWIAQRAAFRKKKCITVIQAFIKAYHVRKASKKEVADIRSRIQKASSQIDDGMRLLNRLIAALSQISDCRSISSIRQTCTTLSFATELSEKCCETLVGAGAVDILLKQIPKLNRGIPDQEVLKQVLITLRNIARFPNLRPVLANTPQLVNIIFQELLRNEEDGFFIACGILKNLCQSKEGHEITAGVLQHRIKRLCSVVEDLEKKVEHDKRNGRTGAKKEDSARRRLGEAASLYHLLTDDFYDL</sequence>
<dbReference type="InterPro" id="IPR036872">
    <property type="entry name" value="CH_dom_sf"/>
</dbReference>
<dbReference type="EMBL" id="CM000880">
    <property type="protein sequence ID" value="PNT75007.1"/>
    <property type="molecule type" value="Genomic_DNA"/>
</dbReference>
<dbReference type="Proteomes" id="UP000008810">
    <property type="component" value="Chromosome 1"/>
</dbReference>
<dbReference type="SUPFAM" id="SSF52540">
    <property type="entry name" value="P-loop containing nucleoside triphosphate hydrolases"/>
    <property type="match status" value="1"/>
</dbReference>
<dbReference type="PROSITE" id="PS50021">
    <property type="entry name" value="CH"/>
    <property type="match status" value="1"/>
</dbReference>
<dbReference type="OrthoDB" id="2148418at2759"/>
<dbReference type="SMART" id="SM00033">
    <property type="entry name" value="CH"/>
    <property type="match status" value="1"/>
</dbReference>
<dbReference type="GO" id="GO:0007051">
    <property type="term" value="P:spindle organization"/>
    <property type="evidence" value="ECO:0000318"/>
    <property type="project" value="GO_Central"/>
</dbReference>
<evidence type="ECO:0000256" key="4">
    <source>
        <dbReference type="ARBA" id="ARBA00022860"/>
    </source>
</evidence>
<evidence type="ECO:0000313" key="8">
    <source>
        <dbReference type="EnsemblPlants" id="PNT75007"/>
    </source>
</evidence>
<dbReference type="Gramene" id="PNT75007">
    <property type="protein sequence ID" value="PNT75007"/>
    <property type="gene ID" value="BRADI_1g26170v3"/>
</dbReference>
<feature type="region of interest" description="Disordered" evidence="5">
    <location>
        <begin position="125"/>
        <end position="167"/>
    </location>
</feature>
<evidence type="ECO:0000256" key="5">
    <source>
        <dbReference type="SAM" id="MobiDB-lite"/>
    </source>
</evidence>
<dbReference type="PROSITE" id="PS50096">
    <property type="entry name" value="IQ"/>
    <property type="match status" value="4"/>
</dbReference>
<keyword evidence="4" id="KW-0112">Calmodulin-binding</keyword>
<feature type="domain" description="Calponin-homology (CH)" evidence="6">
    <location>
        <begin position="378"/>
        <end position="500"/>
    </location>
</feature>
<dbReference type="InterPro" id="IPR000048">
    <property type="entry name" value="IQ_motif_EF-hand-BS"/>
</dbReference>
<dbReference type="PANTHER" id="PTHR22706:SF1">
    <property type="entry name" value="ASSEMBLY FACTOR FOR SPINDLE MICROTUBULES"/>
    <property type="match status" value="1"/>
</dbReference>
<feature type="non-terminal residue" evidence="7">
    <location>
        <position position="1246"/>
    </location>
</feature>
<reference evidence="7" key="2">
    <citation type="submission" date="2017-06" db="EMBL/GenBank/DDBJ databases">
        <title>WGS assembly of Brachypodium distachyon.</title>
        <authorList>
            <consortium name="The International Brachypodium Initiative"/>
            <person name="Lucas S."/>
            <person name="Harmon-Smith M."/>
            <person name="Lail K."/>
            <person name="Tice H."/>
            <person name="Grimwood J."/>
            <person name="Bruce D."/>
            <person name="Barry K."/>
            <person name="Shu S."/>
            <person name="Lindquist E."/>
            <person name="Wang M."/>
            <person name="Pitluck S."/>
            <person name="Vogel J.P."/>
            <person name="Garvin D.F."/>
            <person name="Mockler T.C."/>
            <person name="Schmutz J."/>
            <person name="Rokhsar D."/>
            <person name="Bevan M.W."/>
        </authorList>
    </citation>
    <scope>NUCLEOTIDE SEQUENCE</scope>
    <source>
        <strain evidence="7">Bd21</strain>
    </source>
</reference>
<evidence type="ECO:0000256" key="1">
    <source>
        <dbReference type="ARBA" id="ARBA00004496"/>
    </source>
</evidence>
<dbReference type="AlphaFoldDB" id="A0A2K2DL56"/>
<dbReference type="Gene3D" id="1.20.5.190">
    <property type="match status" value="3"/>
</dbReference>
<dbReference type="Pfam" id="PF00612">
    <property type="entry name" value="IQ"/>
    <property type="match status" value="4"/>
</dbReference>
<organism evidence="7">
    <name type="scientific">Brachypodium distachyon</name>
    <name type="common">Purple false brome</name>
    <name type="synonym">Trachynia distachya</name>
    <dbReference type="NCBI Taxonomy" id="15368"/>
    <lineage>
        <taxon>Eukaryota</taxon>
        <taxon>Viridiplantae</taxon>
        <taxon>Streptophyta</taxon>
        <taxon>Embryophyta</taxon>
        <taxon>Tracheophyta</taxon>
        <taxon>Spermatophyta</taxon>
        <taxon>Magnoliopsida</taxon>
        <taxon>Liliopsida</taxon>
        <taxon>Poales</taxon>
        <taxon>Poaceae</taxon>
        <taxon>BOP clade</taxon>
        <taxon>Pooideae</taxon>
        <taxon>Stipodae</taxon>
        <taxon>Brachypodieae</taxon>
        <taxon>Brachypodium</taxon>
    </lineage>
</organism>
<dbReference type="InterPro" id="IPR011989">
    <property type="entry name" value="ARM-like"/>
</dbReference>
<comment type="subcellular location">
    <subcellularLocation>
        <location evidence="1">Cytoplasm</location>
    </subcellularLocation>
</comment>
<evidence type="ECO:0000259" key="6">
    <source>
        <dbReference type="PROSITE" id="PS50021"/>
    </source>
</evidence>
<keyword evidence="3" id="KW-0677">Repeat</keyword>
<keyword evidence="9" id="KW-1185">Reference proteome</keyword>
<feature type="region of interest" description="Disordered" evidence="5">
    <location>
        <begin position="1"/>
        <end position="70"/>
    </location>
</feature>
<accession>A0A2K2DL56</accession>
<evidence type="ECO:0000313" key="9">
    <source>
        <dbReference type="Proteomes" id="UP000008810"/>
    </source>
</evidence>
<reference evidence="7 8" key="1">
    <citation type="journal article" date="2010" name="Nature">
        <title>Genome sequencing and analysis of the model grass Brachypodium distachyon.</title>
        <authorList>
            <consortium name="International Brachypodium Initiative"/>
        </authorList>
    </citation>
    <scope>NUCLEOTIDE SEQUENCE [LARGE SCALE GENOMIC DNA]</scope>
    <source>
        <strain evidence="7 8">Bd21</strain>
    </source>
</reference>
<gene>
    <name evidence="7" type="ORF">BRADI_1g26170v3</name>
</gene>
<dbReference type="Gene3D" id="1.25.10.10">
    <property type="entry name" value="Leucine-rich Repeat Variant"/>
    <property type="match status" value="1"/>
</dbReference>
<dbReference type="GO" id="GO:0051295">
    <property type="term" value="P:establishment of meiotic spindle localization"/>
    <property type="evidence" value="ECO:0000318"/>
    <property type="project" value="GO_Central"/>
</dbReference>
<protein>
    <recommendedName>
        <fullName evidence="6">Calponin-homology (CH) domain-containing protein</fullName>
    </recommendedName>
</protein>
<dbReference type="InterPro" id="IPR001715">
    <property type="entry name" value="CH_dom"/>
</dbReference>
<dbReference type="STRING" id="15368.A0A2K2DL56"/>
<evidence type="ECO:0000256" key="3">
    <source>
        <dbReference type="ARBA" id="ARBA00022737"/>
    </source>
</evidence>
<dbReference type="EnsemblPlants" id="PNT75007">
    <property type="protein sequence ID" value="PNT75007"/>
    <property type="gene ID" value="BRADI_1g26170v3"/>
</dbReference>
<feature type="compositionally biased region" description="Low complexity" evidence="5">
    <location>
        <begin position="125"/>
        <end position="138"/>
    </location>
</feature>
<dbReference type="SUPFAM" id="SSF47576">
    <property type="entry name" value="Calponin-homology domain, CH-domain"/>
    <property type="match status" value="1"/>
</dbReference>
<dbReference type="Gene3D" id="1.10.418.10">
    <property type="entry name" value="Calponin-like domain"/>
    <property type="match status" value="1"/>
</dbReference>
<dbReference type="InterPro" id="IPR016024">
    <property type="entry name" value="ARM-type_fold"/>
</dbReference>
<dbReference type="GO" id="GO:0000922">
    <property type="term" value="C:spindle pole"/>
    <property type="evidence" value="ECO:0000318"/>
    <property type="project" value="GO_Central"/>
</dbReference>
<name>A0A2K2DL56_BRADI</name>
<dbReference type="SUPFAM" id="SSF48371">
    <property type="entry name" value="ARM repeat"/>
    <property type="match status" value="1"/>
</dbReference>
<dbReference type="GO" id="GO:0005516">
    <property type="term" value="F:calmodulin binding"/>
    <property type="evidence" value="ECO:0000318"/>
    <property type="project" value="GO_Central"/>
</dbReference>
<dbReference type="SMART" id="SM00185">
    <property type="entry name" value="ARM"/>
    <property type="match status" value="1"/>
</dbReference>
<reference evidence="8" key="3">
    <citation type="submission" date="2018-08" db="UniProtKB">
        <authorList>
            <consortium name="EnsemblPlants"/>
        </authorList>
    </citation>
    <scope>IDENTIFICATION</scope>
    <source>
        <strain evidence="8">cv. Bd21</strain>
    </source>
</reference>
<dbReference type="PANTHER" id="PTHR22706">
    <property type="entry name" value="ASSEMBLY FACTOR FOR SPINDLE MICROTUBULES"/>
    <property type="match status" value="1"/>
</dbReference>
<dbReference type="InterPro" id="IPR000225">
    <property type="entry name" value="Armadillo"/>
</dbReference>
<dbReference type="GO" id="GO:0005737">
    <property type="term" value="C:cytoplasm"/>
    <property type="evidence" value="ECO:0007669"/>
    <property type="project" value="UniProtKB-SubCell"/>
</dbReference>
<feature type="compositionally biased region" description="Low complexity" evidence="5">
    <location>
        <begin position="54"/>
        <end position="70"/>
    </location>
</feature>
<dbReference type="InterPro" id="IPR051185">
    <property type="entry name" value="ASPM"/>
</dbReference>
<dbReference type="InParanoid" id="A0A2K2DL56"/>
<evidence type="ECO:0000256" key="2">
    <source>
        <dbReference type="ARBA" id="ARBA00022490"/>
    </source>
</evidence>
<dbReference type="SMART" id="SM00015">
    <property type="entry name" value="IQ"/>
    <property type="match status" value="5"/>
</dbReference>
<dbReference type="GO" id="GO:0000278">
    <property type="term" value="P:mitotic cell cycle"/>
    <property type="evidence" value="ECO:0000318"/>
    <property type="project" value="GO_Central"/>
</dbReference>
<dbReference type="CDD" id="cd21223">
    <property type="entry name" value="CH_ASPM_rpt1"/>
    <property type="match status" value="1"/>
</dbReference>